<proteinExistence type="predicted"/>
<name>A0ABT8IP24_9BACL</name>
<accession>A0ABT8IP24</accession>
<dbReference type="RefSeq" id="WP_301239377.1">
    <property type="nucleotide sequence ID" value="NZ_JANRHH010000041.1"/>
</dbReference>
<sequence>MLYSCLCCGFLTYPEEPGDTYNICPVCYWEDDPVQNDDPTFSGGANSMSLLEARDNFRKYSAISLEFVKRVRKPLPEEYPDNC</sequence>
<dbReference type="EMBL" id="JANRHH010000041">
    <property type="protein sequence ID" value="MDN4594546.1"/>
    <property type="molecule type" value="Genomic_DNA"/>
</dbReference>
<evidence type="ECO:0000313" key="2">
    <source>
        <dbReference type="EMBL" id="MDN4594546.1"/>
    </source>
</evidence>
<dbReference type="Proteomes" id="UP001174196">
    <property type="component" value="Unassembled WGS sequence"/>
</dbReference>
<protein>
    <submittedName>
        <fullName evidence="2">CPCC family cysteine-rich protein</fullName>
    </submittedName>
</protein>
<gene>
    <name evidence="2" type="ORF">NWF35_11685</name>
</gene>
<dbReference type="Pfam" id="PF14206">
    <property type="entry name" value="Cys_rich_CPCC"/>
    <property type="match status" value="1"/>
</dbReference>
<feature type="domain" description="Cysteine-rich CPCC" evidence="1">
    <location>
        <begin position="3"/>
        <end position="78"/>
    </location>
</feature>
<evidence type="ECO:0000259" key="1">
    <source>
        <dbReference type="Pfam" id="PF14206"/>
    </source>
</evidence>
<dbReference type="InterPro" id="IPR025983">
    <property type="entry name" value="Cys_rich_CPCC"/>
</dbReference>
<keyword evidence="3" id="KW-1185">Reference proteome</keyword>
<evidence type="ECO:0000313" key="3">
    <source>
        <dbReference type="Proteomes" id="UP001174196"/>
    </source>
</evidence>
<organism evidence="2 3">
    <name type="scientific">Polycladomyces subterraneus</name>
    <dbReference type="NCBI Taxonomy" id="1016997"/>
    <lineage>
        <taxon>Bacteria</taxon>
        <taxon>Bacillati</taxon>
        <taxon>Bacillota</taxon>
        <taxon>Bacilli</taxon>
        <taxon>Bacillales</taxon>
        <taxon>Thermoactinomycetaceae</taxon>
        <taxon>Polycladomyces</taxon>
    </lineage>
</organism>
<comment type="caution">
    <text evidence="2">The sequence shown here is derived from an EMBL/GenBank/DDBJ whole genome shotgun (WGS) entry which is preliminary data.</text>
</comment>
<reference evidence="2" key="1">
    <citation type="submission" date="2022-08" db="EMBL/GenBank/DDBJ databases">
        <title>Polycladomyces zharkentsis sp. nov., a novel thermophilic CMC and starch-degrading bacterium isolated from a geothermal spring in Kazakhstan.</title>
        <authorList>
            <person name="Mashzhan A."/>
            <person name="Kistaubaeva A."/>
            <person name="Javier-Lopez R."/>
            <person name="Birkeland N.-K."/>
        </authorList>
    </citation>
    <scope>NUCLEOTIDE SEQUENCE</scope>
    <source>
        <strain evidence="2">KSR 13</strain>
    </source>
</reference>